<accession>A0A444IVR5</accession>
<name>A0A444IVR5_9BACT</name>
<proteinExistence type="predicted"/>
<protein>
    <submittedName>
        <fullName evidence="1">Uncharacterized protein</fullName>
    </submittedName>
</protein>
<sequence length="56" mass="6396">MVETEDENFAKQTALQWGKSNLEIPFASVELHQGILDAPDFDSDIFNGVRVWELPF</sequence>
<dbReference type="AlphaFoldDB" id="A0A444IVR5"/>
<dbReference type="EMBL" id="MTKQ01000295">
    <property type="protein sequence ID" value="RWX44981.1"/>
    <property type="molecule type" value="Genomic_DNA"/>
</dbReference>
<evidence type="ECO:0000313" key="2">
    <source>
        <dbReference type="Proteomes" id="UP000286862"/>
    </source>
</evidence>
<comment type="caution">
    <text evidence="1">The sequence shown here is derived from an EMBL/GenBank/DDBJ whole genome shotgun (WGS) entry which is preliminary data.</text>
</comment>
<organism evidence="1 2">
    <name type="scientific">Candidatus Electrothrix marina</name>
    <dbReference type="NCBI Taxonomy" id="1859130"/>
    <lineage>
        <taxon>Bacteria</taxon>
        <taxon>Pseudomonadati</taxon>
        <taxon>Thermodesulfobacteriota</taxon>
        <taxon>Desulfobulbia</taxon>
        <taxon>Desulfobulbales</taxon>
        <taxon>Desulfobulbaceae</taxon>
        <taxon>Candidatus Electrothrix</taxon>
    </lineage>
</organism>
<reference evidence="1 2" key="1">
    <citation type="submission" date="2017-01" db="EMBL/GenBank/DDBJ databases">
        <title>The cable genome- insights into the physiology and evolution of filamentous bacteria capable of sulfide oxidation via long distance electron transfer.</title>
        <authorList>
            <person name="Schreiber L."/>
            <person name="Bjerg J.T."/>
            <person name="Boggild A."/>
            <person name="Van De Vossenberg J."/>
            <person name="Meysman F."/>
            <person name="Nielsen L.P."/>
            <person name="Schramm A."/>
            <person name="Kjeldsen K.U."/>
        </authorList>
    </citation>
    <scope>NUCLEOTIDE SEQUENCE [LARGE SCALE GENOMIC DNA]</scope>
    <source>
        <strain evidence="1">A2</strain>
    </source>
</reference>
<gene>
    <name evidence="1" type="ORF">VT99_12953</name>
</gene>
<evidence type="ECO:0000313" key="1">
    <source>
        <dbReference type="EMBL" id="RWX44981.1"/>
    </source>
</evidence>
<dbReference type="Proteomes" id="UP000286862">
    <property type="component" value="Unassembled WGS sequence"/>
</dbReference>